<evidence type="ECO:0000313" key="3">
    <source>
        <dbReference type="EMBL" id="MFB9681218.1"/>
    </source>
</evidence>
<dbReference type="Proteomes" id="UP001589610">
    <property type="component" value="Unassembled WGS sequence"/>
</dbReference>
<protein>
    <recommendedName>
        <fullName evidence="2">Antitoxin</fullName>
    </recommendedName>
</protein>
<sequence length="55" mass="6531">MEHLGVRELRDQVGRHIDEAFFRGKHTVIEKNGEPRAVLVPYEWWQQHYSDDPSA</sequence>
<organism evidence="3 4">
    <name type="scientific">Streptosporangium vulgare</name>
    <dbReference type="NCBI Taxonomy" id="46190"/>
    <lineage>
        <taxon>Bacteria</taxon>
        <taxon>Bacillati</taxon>
        <taxon>Actinomycetota</taxon>
        <taxon>Actinomycetes</taxon>
        <taxon>Streptosporangiales</taxon>
        <taxon>Streptosporangiaceae</taxon>
        <taxon>Streptosporangium</taxon>
    </lineage>
</organism>
<dbReference type="EMBL" id="JBHMBS010000031">
    <property type="protein sequence ID" value="MFB9681218.1"/>
    <property type="molecule type" value="Genomic_DNA"/>
</dbReference>
<comment type="similarity">
    <text evidence="1 2">Belongs to the phD/YefM antitoxin family.</text>
</comment>
<name>A0ABV5TQ15_9ACTN</name>
<gene>
    <name evidence="3" type="ORF">ACFFRH_37560</name>
</gene>
<dbReference type="RefSeq" id="WP_386162305.1">
    <property type="nucleotide sequence ID" value="NZ_JBHMBS010000031.1"/>
</dbReference>
<dbReference type="Pfam" id="PF02604">
    <property type="entry name" value="PhdYeFM_antitox"/>
    <property type="match status" value="1"/>
</dbReference>
<comment type="caution">
    <text evidence="3">The sequence shown here is derived from an EMBL/GenBank/DDBJ whole genome shotgun (WGS) entry which is preliminary data.</text>
</comment>
<keyword evidence="4" id="KW-1185">Reference proteome</keyword>
<dbReference type="InterPro" id="IPR006442">
    <property type="entry name" value="Antitoxin_Phd/YefM"/>
</dbReference>
<dbReference type="Gene3D" id="3.40.1620.10">
    <property type="entry name" value="YefM-like domain"/>
    <property type="match status" value="1"/>
</dbReference>
<evidence type="ECO:0000256" key="1">
    <source>
        <dbReference type="ARBA" id="ARBA00009981"/>
    </source>
</evidence>
<dbReference type="SUPFAM" id="SSF143120">
    <property type="entry name" value="YefM-like"/>
    <property type="match status" value="1"/>
</dbReference>
<accession>A0ABV5TQ15</accession>
<evidence type="ECO:0000313" key="4">
    <source>
        <dbReference type="Proteomes" id="UP001589610"/>
    </source>
</evidence>
<dbReference type="InterPro" id="IPR036165">
    <property type="entry name" value="YefM-like_sf"/>
</dbReference>
<comment type="function">
    <text evidence="2">Antitoxin component of a type II toxin-antitoxin (TA) system.</text>
</comment>
<evidence type="ECO:0000256" key="2">
    <source>
        <dbReference type="RuleBase" id="RU362080"/>
    </source>
</evidence>
<reference evidence="3 4" key="1">
    <citation type="submission" date="2024-09" db="EMBL/GenBank/DDBJ databases">
        <authorList>
            <person name="Sun Q."/>
            <person name="Mori K."/>
        </authorList>
    </citation>
    <scope>NUCLEOTIDE SEQUENCE [LARGE SCALE GENOMIC DNA]</scope>
    <source>
        <strain evidence="3 4">JCM 3028</strain>
    </source>
</reference>
<proteinExistence type="inferred from homology"/>